<evidence type="ECO:0000256" key="2">
    <source>
        <dbReference type="SAM" id="Coils"/>
    </source>
</evidence>
<feature type="compositionally biased region" description="Basic and acidic residues" evidence="3">
    <location>
        <begin position="17"/>
        <end position="28"/>
    </location>
</feature>
<dbReference type="InterPro" id="IPR001611">
    <property type="entry name" value="Leu-rich_rpt"/>
</dbReference>
<dbReference type="Pfam" id="PF13516">
    <property type="entry name" value="LRR_6"/>
    <property type="match status" value="7"/>
</dbReference>
<dbReference type="SMART" id="SM00368">
    <property type="entry name" value="LRR_RI"/>
    <property type="match status" value="11"/>
</dbReference>
<dbReference type="Gene3D" id="3.80.10.10">
    <property type="entry name" value="Ribonuclease Inhibitor"/>
    <property type="match status" value="4"/>
</dbReference>
<dbReference type="InterPro" id="IPR052201">
    <property type="entry name" value="LRR-containing_regulator"/>
</dbReference>
<feature type="region of interest" description="Disordered" evidence="3">
    <location>
        <begin position="1"/>
        <end position="49"/>
    </location>
</feature>
<keyword evidence="2" id="KW-0175">Coiled coil</keyword>
<keyword evidence="1" id="KW-0677">Repeat</keyword>
<gene>
    <name evidence="4" type="ORF">MOQ_003233</name>
</gene>
<accession>K2N0I3</accession>
<organism evidence="4 5">
    <name type="scientific">Trypanosoma cruzi marinkellei</name>
    <dbReference type="NCBI Taxonomy" id="85056"/>
    <lineage>
        <taxon>Eukaryota</taxon>
        <taxon>Discoba</taxon>
        <taxon>Euglenozoa</taxon>
        <taxon>Kinetoplastea</taxon>
        <taxon>Metakinetoplastina</taxon>
        <taxon>Trypanosomatida</taxon>
        <taxon>Trypanosomatidae</taxon>
        <taxon>Trypanosoma</taxon>
        <taxon>Schizotrypanum</taxon>
    </lineage>
</organism>
<feature type="coiled-coil region" evidence="2">
    <location>
        <begin position="589"/>
        <end position="754"/>
    </location>
</feature>
<evidence type="ECO:0000313" key="4">
    <source>
        <dbReference type="EMBL" id="EKF32905.1"/>
    </source>
</evidence>
<dbReference type="AlphaFoldDB" id="K2N0I3"/>
<dbReference type="EMBL" id="AHKC01009530">
    <property type="protein sequence ID" value="EKF32905.1"/>
    <property type="molecule type" value="Genomic_DNA"/>
</dbReference>
<feature type="compositionally biased region" description="Low complexity" evidence="3">
    <location>
        <begin position="1"/>
        <end position="16"/>
    </location>
</feature>
<dbReference type="PANTHER" id="PTHR24111:SF0">
    <property type="entry name" value="LEUCINE-RICH REPEAT-CONTAINING PROTEIN"/>
    <property type="match status" value="1"/>
</dbReference>
<dbReference type="InterPro" id="IPR032675">
    <property type="entry name" value="LRR_dom_sf"/>
</dbReference>
<evidence type="ECO:0000256" key="3">
    <source>
        <dbReference type="SAM" id="MobiDB-lite"/>
    </source>
</evidence>
<dbReference type="SUPFAM" id="SSF52047">
    <property type="entry name" value="RNI-like"/>
    <property type="match status" value="1"/>
</dbReference>
<dbReference type="PANTHER" id="PTHR24111">
    <property type="entry name" value="LEUCINE-RICH REPEAT-CONTAINING PROTEIN 34"/>
    <property type="match status" value="1"/>
</dbReference>
<proteinExistence type="predicted"/>
<feature type="non-terminal residue" evidence="4">
    <location>
        <position position="1"/>
    </location>
</feature>
<name>K2N0I3_TRYCR</name>
<comment type="caution">
    <text evidence="4">The sequence shown here is derived from an EMBL/GenBank/DDBJ whole genome shotgun (WGS) entry which is preliminary data.</text>
</comment>
<reference evidence="4 5" key="1">
    <citation type="journal article" date="2012" name="BMC Genomics">
        <title>Comparative genomic analysis of human infective Trypanosoma cruzi lineages with the bat-restricted subspecies T. cruzi marinkellei.</title>
        <authorList>
            <person name="Franzen O."/>
            <person name="Talavera-Lopez C."/>
            <person name="Ochaya S."/>
            <person name="Butler C.E."/>
            <person name="Messenger L.A."/>
            <person name="Lewis M.D."/>
            <person name="Llewellyn M.S."/>
            <person name="Marinkelle C.J."/>
            <person name="Tyler K.M."/>
            <person name="Miles M.A."/>
            <person name="Andersson B."/>
        </authorList>
    </citation>
    <scope>NUCLEOTIDE SEQUENCE [LARGE SCALE GENOMIC DNA]</scope>
    <source>
        <strain evidence="4 5">B7</strain>
    </source>
</reference>
<sequence>FSYRSSAQRSSSNNTNSDKREKKKKEGVGRGIKKKRMSEPTNTAEISQRDLLFTDSSHADRRYEVAKYGGEVESYLYRYKTKGRRSFLQDQTTASTFLPRILPRGFPYVANFISFEELVKRGTIQSCSQEEVDFSVKDLQLLYESKCMDQDLQPSWEREMRFMELISANCRGKFFCLKESGFGPMCAEAIAHILSNNRKYTILDLSGNRLRDEGACSIAKLIKINRTIVHVGLRSNDIGHIGGVALARALLENNTVVSLDLGAHSGINGNHIATEGAEAIGIMLRANKVLSHLNLSSNGLGVSGVSFIVGGLDGNCSVKHLDISVNNLGYAGIKALAPVLETTCITHLSLQRNSMGDNGGMVLFQAIAGAIEDGEDKLEYLNLEVNELGEKTAKAMQRVLSSSTALKTLRLSYNSFGAASKYIMEGLAENKYLRSLFLSFCEIREADGAAIGAALTANSTLQHLDLSNNKLKDAGSQFIAEAMKTNEGLISLNLSCNKIGDGGGKAIALFLTSNRTLRELNLRRNCMSNVTGELLDDQLRVNMTLEKMNVGFNDFRYKSLIGHRTTLARNAEKNKSLIVPKLKAEIEGLSFKERDLSQAEDEIEMERRIIKDRSEQLLRRNEEARVASEKVRREIADLEKNLAAVRVRFESAEEVLLRTEERVSNEMAEISGRKTNMETRIQQEKEKVDRLQREMDRVRRQLKQMEDAEASRLKPLFLEFSIAEADRDRESKECHYEADKLAALELQRKELEKKLGLSLPVVGGASAPTGKKRK</sequence>
<protein>
    <submittedName>
        <fullName evidence="4">Uncharacterized protein</fullName>
    </submittedName>
</protein>
<dbReference type="Proteomes" id="UP000007350">
    <property type="component" value="Unassembled WGS sequence"/>
</dbReference>
<dbReference type="FunFam" id="3.80.10.10:FF:001081">
    <property type="entry name" value="Ribonuclease inhibitor-like protein"/>
    <property type="match status" value="1"/>
</dbReference>
<evidence type="ECO:0000313" key="5">
    <source>
        <dbReference type="Proteomes" id="UP000007350"/>
    </source>
</evidence>
<dbReference type="OrthoDB" id="120976at2759"/>
<evidence type="ECO:0000256" key="1">
    <source>
        <dbReference type="ARBA" id="ARBA00022737"/>
    </source>
</evidence>
<keyword evidence="5" id="KW-1185">Reference proteome</keyword>